<dbReference type="OrthoDB" id="286301at2759"/>
<evidence type="ECO:0000259" key="1">
    <source>
        <dbReference type="PROSITE" id="PS50213"/>
    </source>
</evidence>
<reference evidence="2 3" key="1">
    <citation type="journal article" date="2015" name="Plant Cell">
        <title>Oil accumulation by the oleaginous diatom Fistulifera solaris as revealed by the genome and transcriptome.</title>
        <authorList>
            <person name="Tanaka T."/>
            <person name="Maeda Y."/>
            <person name="Veluchamy A."/>
            <person name="Tanaka M."/>
            <person name="Abida H."/>
            <person name="Marechal E."/>
            <person name="Bowler C."/>
            <person name="Muto M."/>
            <person name="Sunaga Y."/>
            <person name="Tanaka M."/>
            <person name="Yoshino T."/>
            <person name="Taniguchi T."/>
            <person name="Fukuda Y."/>
            <person name="Nemoto M."/>
            <person name="Matsumoto M."/>
            <person name="Wong P.S."/>
            <person name="Aburatani S."/>
            <person name="Fujibuchi W."/>
        </authorList>
    </citation>
    <scope>NUCLEOTIDE SEQUENCE [LARGE SCALE GENOMIC DNA]</scope>
    <source>
        <strain evidence="2 3">JPCC DA0580</strain>
    </source>
</reference>
<proteinExistence type="predicted"/>
<keyword evidence="3" id="KW-1185">Reference proteome</keyword>
<comment type="caution">
    <text evidence="2">The sequence shown here is derived from an EMBL/GenBank/DDBJ whole genome shotgun (WGS) entry which is preliminary data.</text>
</comment>
<organism evidence="2 3">
    <name type="scientific">Fistulifera solaris</name>
    <name type="common">Oleaginous diatom</name>
    <dbReference type="NCBI Taxonomy" id="1519565"/>
    <lineage>
        <taxon>Eukaryota</taxon>
        <taxon>Sar</taxon>
        <taxon>Stramenopiles</taxon>
        <taxon>Ochrophyta</taxon>
        <taxon>Bacillariophyta</taxon>
        <taxon>Bacillariophyceae</taxon>
        <taxon>Bacillariophycidae</taxon>
        <taxon>Naviculales</taxon>
        <taxon>Naviculaceae</taxon>
        <taxon>Fistulifera</taxon>
    </lineage>
</organism>
<accession>A0A1Z5JPM0</accession>
<dbReference type="InParanoid" id="A0A1Z5JPM0"/>
<name>A0A1Z5JPM0_FISSO</name>
<dbReference type="SUPFAM" id="SSF82153">
    <property type="entry name" value="FAS1 domain"/>
    <property type="match status" value="1"/>
</dbReference>
<dbReference type="AlphaFoldDB" id="A0A1Z5JPM0"/>
<dbReference type="EMBL" id="BDSP01000099">
    <property type="protein sequence ID" value="GAX15909.1"/>
    <property type="molecule type" value="Genomic_DNA"/>
</dbReference>
<dbReference type="InterPro" id="IPR000782">
    <property type="entry name" value="FAS1_domain"/>
</dbReference>
<sequence>MNRNWNRHLKETLRNHFIPNELLLQNALAELTQLISLANATLPVRADGTIAGAIILSADRQVVNGVLHVIDRPLPTSFDTVSLADLIPNYYPHLVSVMDATNSSSLLSRQTPDGYSWIGCTEEDFNRMDEYLKGDSVLVEEFQNPQYASQTRNNVFLFNMVPHIYDTTLLGEGFLVVSATPCGNLWVTYKDGKLCFQDACVVGDAILANNGLALQTDRCLVCPGIVMSAAIDPNRKTLNTTDFVSVFRMTGWNERNLRPYFNNQTVTFAQPTSGLSEEVDAEQCFDLISTADEDGNDSLLRPEYNRLVAAYSEAKVKDAPETLSFNQQNVFIDMACLCRERGEGDACCEGTNAGILLSDDALKKELCQRINCNAPGNFCNDKTESAPSTPLEAQDP</sequence>
<protein>
    <recommendedName>
        <fullName evidence="1">FAS1 domain-containing protein</fullName>
    </recommendedName>
</protein>
<evidence type="ECO:0000313" key="2">
    <source>
        <dbReference type="EMBL" id="GAX15909.1"/>
    </source>
</evidence>
<dbReference type="Proteomes" id="UP000198406">
    <property type="component" value="Unassembled WGS sequence"/>
</dbReference>
<gene>
    <name evidence="2" type="ORF">FisN_UnNu060</name>
</gene>
<dbReference type="PROSITE" id="PS50213">
    <property type="entry name" value="FAS1"/>
    <property type="match status" value="1"/>
</dbReference>
<evidence type="ECO:0000313" key="3">
    <source>
        <dbReference type="Proteomes" id="UP000198406"/>
    </source>
</evidence>
<dbReference type="Gene3D" id="2.30.180.10">
    <property type="entry name" value="FAS1 domain"/>
    <property type="match status" value="1"/>
</dbReference>
<feature type="domain" description="FAS1" evidence="1">
    <location>
        <begin position="1"/>
        <end position="74"/>
    </location>
</feature>
<dbReference type="Pfam" id="PF02469">
    <property type="entry name" value="Fasciclin"/>
    <property type="match status" value="1"/>
</dbReference>
<dbReference type="InterPro" id="IPR036378">
    <property type="entry name" value="FAS1_dom_sf"/>
</dbReference>